<name>A0ABW3Y5T6_9FLAO</name>
<sequence>MNLQEDFDVIVVGGGLAGLTSALHLSKSGIKVLIIEKQLYPFHKVCGEYVSNEVLPYINSLGFDPFQFDAKKIERLILSTPSSKYIESKLDLGGFGLSRYTMDHELSKLAVSYGATLLNDVVIQIDFKSVFTVHTKSKDLFRAKVVLGTFGKRSNLDLKLKRRFIQKDSPYLAVKSHFRGHFPKDLVGLHNFEGGYCGVSNIEKNKLNICYIADYKIFKLYRNTEEFEEQVVKKNFFLKEIFDQSDLLFKKPLAISQISFDQKSVVKNHILMCGDSAGLIHPLCGNGMGIAIHSAQIASNLIIQYLHEQISRDTLEAEYMLQWEKAFQSRLKLGRNLAKIFRMKQFSEISMVLLKMAPSVLNPVIQLTHGKPLKEYSGI</sequence>
<comment type="caution">
    <text evidence="2">The sequence shown here is derived from an EMBL/GenBank/DDBJ whole genome shotgun (WGS) entry which is preliminary data.</text>
</comment>
<dbReference type="PRINTS" id="PR00420">
    <property type="entry name" value="RNGMNOXGNASE"/>
</dbReference>
<gene>
    <name evidence="2" type="ORF">ACFQ39_11410</name>
</gene>
<evidence type="ECO:0000313" key="3">
    <source>
        <dbReference type="Proteomes" id="UP001597201"/>
    </source>
</evidence>
<protein>
    <submittedName>
        <fullName evidence="2">NAD(P)/FAD-dependent oxidoreductase</fullName>
        <ecNumber evidence="2">1.-.-.-</ecNumber>
    </submittedName>
</protein>
<keyword evidence="3" id="KW-1185">Reference proteome</keyword>
<dbReference type="PANTHER" id="PTHR42685:SF22">
    <property type="entry name" value="CONDITIONED MEDIUM FACTOR RECEPTOR 1"/>
    <property type="match status" value="1"/>
</dbReference>
<dbReference type="Proteomes" id="UP001597201">
    <property type="component" value="Unassembled WGS sequence"/>
</dbReference>
<dbReference type="InterPro" id="IPR036188">
    <property type="entry name" value="FAD/NAD-bd_sf"/>
</dbReference>
<dbReference type="Pfam" id="PF01266">
    <property type="entry name" value="DAO"/>
    <property type="match status" value="1"/>
</dbReference>
<dbReference type="EC" id="1.-.-.-" evidence="2"/>
<feature type="domain" description="FAD dependent oxidoreductase" evidence="1">
    <location>
        <begin position="8"/>
        <end position="38"/>
    </location>
</feature>
<accession>A0ABW3Y5T6</accession>
<dbReference type="Gene3D" id="3.50.50.60">
    <property type="entry name" value="FAD/NAD(P)-binding domain"/>
    <property type="match status" value="1"/>
</dbReference>
<reference evidence="3" key="1">
    <citation type="journal article" date="2019" name="Int. J. Syst. Evol. Microbiol.">
        <title>The Global Catalogue of Microorganisms (GCM) 10K type strain sequencing project: providing services to taxonomists for standard genome sequencing and annotation.</title>
        <authorList>
            <consortium name="The Broad Institute Genomics Platform"/>
            <consortium name="The Broad Institute Genome Sequencing Center for Infectious Disease"/>
            <person name="Wu L."/>
            <person name="Ma J."/>
        </authorList>
    </citation>
    <scope>NUCLEOTIDE SEQUENCE [LARGE SCALE GENOMIC DNA]</scope>
    <source>
        <strain evidence="3">CCUG 61485</strain>
    </source>
</reference>
<organism evidence="2 3">
    <name type="scientific">Namhaeicola litoreus</name>
    <dbReference type="NCBI Taxonomy" id="1052145"/>
    <lineage>
        <taxon>Bacteria</taxon>
        <taxon>Pseudomonadati</taxon>
        <taxon>Bacteroidota</taxon>
        <taxon>Flavobacteriia</taxon>
        <taxon>Flavobacteriales</taxon>
        <taxon>Flavobacteriaceae</taxon>
        <taxon>Namhaeicola</taxon>
    </lineage>
</organism>
<dbReference type="InterPro" id="IPR006076">
    <property type="entry name" value="FAD-dep_OxRdtase"/>
</dbReference>
<dbReference type="GO" id="GO:0016491">
    <property type="term" value="F:oxidoreductase activity"/>
    <property type="evidence" value="ECO:0007669"/>
    <property type="project" value="UniProtKB-KW"/>
</dbReference>
<dbReference type="InterPro" id="IPR050407">
    <property type="entry name" value="Geranylgeranyl_reductase"/>
</dbReference>
<evidence type="ECO:0000313" key="2">
    <source>
        <dbReference type="EMBL" id="MFD1316225.1"/>
    </source>
</evidence>
<dbReference type="PANTHER" id="PTHR42685">
    <property type="entry name" value="GERANYLGERANYL DIPHOSPHATE REDUCTASE"/>
    <property type="match status" value="1"/>
</dbReference>
<dbReference type="SUPFAM" id="SSF51905">
    <property type="entry name" value="FAD/NAD(P)-binding domain"/>
    <property type="match status" value="1"/>
</dbReference>
<evidence type="ECO:0000259" key="1">
    <source>
        <dbReference type="Pfam" id="PF01266"/>
    </source>
</evidence>
<proteinExistence type="predicted"/>
<dbReference type="RefSeq" id="WP_377179035.1">
    <property type="nucleotide sequence ID" value="NZ_JBHTMY010000003.1"/>
</dbReference>
<dbReference type="EMBL" id="JBHTMY010000003">
    <property type="protein sequence ID" value="MFD1316225.1"/>
    <property type="molecule type" value="Genomic_DNA"/>
</dbReference>
<keyword evidence="2" id="KW-0560">Oxidoreductase</keyword>